<dbReference type="EMBL" id="BK032545">
    <property type="protein sequence ID" value="DAF46823.1"/>
    <property type="molecule type" value="Genomic_DNA"/>
</dbReference>
<proteinExistence type="predicted"/>
<dbReference type="GO" id="GO:0051701">
    <property type="term" value="P:biological process involved in interaction with host"/>
    <property type="evidence" value="ECO:0007669"/>
    <property type="project" value="UniProtKB-ARBA"/>
</dbReference>
<organism evidence="4">
    <name type="scientific">Siphoviridae sp. ctBrh2</name>
    <dbReference type="NCBI Taxonomy" id="2827804"/>
    <lineage>
        <taxon>Viruses</taxon>
        <taxon>Duplodnaviria</taxon>
        <taxon>Heunggongvirae</taxon>
        <taxon>Uroviricota</taxon>
        <taxon>Caudoviricetes</taxon>
    </lineage>
</organism>
<evidence type="ECO:0000313" key="4">
    <source>
        <dbReference type="EMBL" id="DAF46823.1"/>
    </source>
</evidence>
<dbReference type="InterPro" id="IPR018913">
    <property type="entry name" value="BppU_N"/>
</dbReference>
<sequence length="845" mass="94371">MMNEDNKIFKTNEFSIEISPVGKAIQSKDIQYFSYDENSGLQLIHILMDGKPLDLPNGTEIRLSAVKLNNQNQKLIYTPEIVDPLKGIVSFVIPREFLGYQGQIRCGLYINFSNNQTMHAGYFYINMGVSDIDTNLTEFTEDFWQGWSEFEAGSTAKMQELEQRIDEQTEIFNNADVYNKAEIEDKLEPFALRTDIDSLSIEKADKVAVLADANKFRTDINTLGINKADKEYVDSTLDQVQSGFLGEFQSLADLSAAYPSGRTGFAVIFETVNSVVTGYMYTWKNGTWTKGNVFGGNVVPDKSINRRKLNVSILKTNSSSNMVNQKNTYWGGYVRYQSGAVVSNENYAYVIVPISSDIPFKIYGTNEQGCFKDLSGNYISGYSSVTAMPQTPSNATALWQTVRVDEVEKIYIGTEDGMFEPGDLLDPATIGDTVLKTNKLSFLPMIAKESNFFDKTSVIAGRYINYLSGAAIANANYSVSDFIEIDPRYKWRIEGTNEQFALYDSFGVYVTGRAKAEELENIDLTNDIKYIRLTLRNEEKDALVLKPIQEIDSEWINQESANRIGELLGVESKSTVVVKKDGTADFTSLKQALNSTVPGTIIEFTDIFTVEEEFSQSEISQNTFLGYELKDNKILDGKGVGVIQADLDSDLYSFDNIRQVSPISVTGNGKIRNMTLIGKNCRYACHPDFAGASEFVAENVIFIKENAGTDPQALGAGTKSGQNHRYKNCTFKTEWLQAAAVPASYHTNNGFSEPSTVLFEDCRYITQNDEQQQLRLGAMASNQKNNFEFIGNRLSKILVKEEQMNGSGIDMVLRGRGNRQLTIKVESLSGTEQPALDFVEDVDLI</sequence>
<evidence type="ECO:0000259" key="3">
    <source>
        <dbReference type="Pfam" id="PF10651"/>
    </source>
</evidence>
<evidence type="ECO:0000256" key="2">
    <source>
        <dbReference type="ARBA" id="ARBA00022844"/>
    </source>
</evidence>
<dbReference type="GO" id="GO:0019058">
    <property type="term" value="P:viral life cycle"/>
    <property type="evidence" value="ECO:0007669"/>
    <property type="project" value="UniProtKB-ARBA"/>
</dbReference>
<evidence type="ECO:0000256" key="1">
    <source>
        <dbReference type="ARBA" id="ARBA00004328"/>
    </source>
</evidence>
<keyword evidence="2" id="KW-0946">Virion</keyword>
<comment type="subcellular location">
    <subcellularLocation>
        <location evidence="1">Virion</location>
    </subcellularLocation>
</comment>
<dbReference type="GO" id="GO:0044423">
    <property type="term" value="C:virion component"/>
    <property type="evidence" value="ECO:0007669"/>
    <property type="project" value="UniProtKB-KW"/>
</dbReference>
<dbReference type="SUPFAM" id="SSF51126">
    <property type="entry name" value="Pectin lyase-like"/>
    <property type="match status" value="1"/>
</dbReference>
<dbReference type="Pfam" id="PF10651">
    <property type="entry name" value="BppU_N"/>
    <property type="match status" value="1"/>
</dbReference>
<dbReference type="Gene3D" id="2.60.40.3350">
    <property type="match status" value="1"/>
</dbReference>
<reference evidence="4" key="1">
    <citation type="journal article" date="2021" name="Proc. Natl. Acad. Sci. U.S.A.">
        <title>A Catalog of Tens of Thousands of Viruses from Human Metagenomes Reveals Hidden Associations with Chronic Diseases.</title>
        <authorList>
            <person name="Tisza M.J."/>
            <person name="Buck C.B."/>
        </authorList>
    </citation>
    <scope>NUCLEOTIDE SEQUENCE</scope>
    <source>
        <strain evidence="4">CtBrh2</strain>
    </source>
</reference>
<name>A0A8S5S818_9CAUD</name>
<dbReference type="InterPro" id="IPR011050">
    <property type="entry name" value="Pectin_lyase_fold/virulence"/>
</dbReference>
<feature type="domain" description="BppU N-terminal" evidence="3">
    <location>
        <begin position="22"/>
        <end position="139"/>
    </location>
</feature>
<protein>
    <submittedName>
        <fullName evidence="4">Distal tail protein</fullName>
    </submittedName>
</protein>
<accession>A0A8S5S818</accession>